<evidence type="ECO:0000313" key="2">
    <source>
        <dbReference type="Proteomes" id="UP000594051"/>
    </source>
</evidence>
<accession>A0A7M1RWB1</accession>
<dbReference type="GeneID" id="65128885"/>
<name>A0A7M1RWB1_9CAUD</name>
<evidence type="ECO:0000313" key="1">
    <source>
        <dbReference type="EMBL" id="QOR58414.1"/>
    </source>
</evidence>
<proteinExistence type="predicted"/>
<dbReference type="EMBL" id="MT774379">
    <property type="protein sequence ID" value="QOR58414.1"/>
    <property type="molecule type" value="Genomic_DNA"/>
</dbReference>
<reference evidence="1 2" key="1">
    <citation type="submission" date="2020-07" db="EMBL/GenBank/DDBJ databases">
        <title>Taxonomic proposal: Crassvirales, a new order of highly abundant and diverse bacterial viruses.</title>
        <authorList>
            <person name="Shkoporov A.N."/>
            <person name="Stockdale S.R."/>
            <person name="Guerin E."/>
            <person name="Ross R.P."/>
            <person name="Hill C."/>
        </authorList>
    </citation>
    <scope>NUCLEOTIDE SEQUENCE [LARGE SCALE GENOMIC DNA]</scope>
</reference>
<sequence>MSTLKTLLSKFEFSKGSQIAKLLKENEQNDVILAKACLRTKPYKNNLLLRNTVNAILNKQTASINNEPVRPKQEYEQFYHH</sequence>
<dbReference type="RefSeq" id="YP_010110572.1">
    <property type="nucleotide sequence ID" value="NC_055872.1"/>
</dbReference>
<protein>
    <submittedName>
        <fullName evidence="1">Uncharacterized protein</fullName>
    </submittedName>
</protein>
<keyword evidence="2" id="KW-1185">Reference proteome</keyword>
<organism evidence="1 2">
    <name type="scientific">uncultured phage cr118_1</name>
    <dbReference type="NCBI Taxonomy" id="2772063"/>
    <lineage>
        <taxon>Viruses</taxon>
        <taxon>Duplodnaviria</taxon>
        <taxon>Heunggongvirae</taxon>
        <taxon>Uroviricota</taxon>
        <taxon>Caudoviricetes</taxon>
        <taxon>Crassvirales</taxon>
        <taxon>Suoliviridae</taxon>
        <taxon>Uncouvirinae</taxon>
        <taxon>Besingivirus</taxon>
        <taxon>Besingivirus coli</taxon>
    </lineage>
</organism>
<dbReference type="Proteomes" id="UP000594051">
    <property type="component" value="Segment"/>
</dbReference>
<dbReference type="KEGG" id="vg:65128885"/>